<comment type="subcellular location">
    <subcellularLocation>
        <location evidence="1">Endomembrane system</location>
        <topology evidence="1">Multi-pass membrane protein</topology>
    </subcellularLocation>
</comment>
<name>A0A8S3ZI21_9EUPU</name>
<evidence type="ECO:0000256" key="8">
    <source>
        <dbReference type="ARBA" id="ARBA00022989"/>
    </source>
</evidence>
<comment type="similarity">
    <text evidence="2">Belongs to the TMEM38 family.</text>
</comment>
<keyword evidence="9" id="KW-0406">Ion transport</keyword>
<keyword evidence="6" id="KW-0631">Potassium channel</keyword>
<keyword evidence="10 12" id="KW-0472">Membrane</keyword>
<sequence length="289" mass="32389">MAANISSLEEQVFEFAAFMKNVDMFPVFFTAHVSLACLVVREDSKDLGTKFRQNHPFTLWLCTVIASVSGVFLANFLFGDPLVDILKENKLIAFITILWYLINYCPFDVVYKVVALRPVFLTAAILQECLRLRFIYLGVQQAAKLYPTGYVIIIIGGVIKGNGYGFVKIVERLIRGKWIPTTNDLLDITYFAKSSLYASVLFLLQHMEVLAVPVELLYLGIVVAFVTLRLIIVLGGVRDPLLPIELPICTLLFGSGAEDKDTGKTDGVVKKEKVIKNGNDREKQDKKIK</sequence>
<dbReference type="GO" id="GO:0042802">
    <property type="term" value="F:identical protein binding"/>
    <property type="evidence" value="ECO:0007669"/>
    <property type="project" value="InterPro"/>
</dbReference>
<feature type="transmembrane region" description="Helical" evidence="12">
    <location>
        <begin position="24"/>
        <end position="41"/>
    </location>
</feature>
<evidence type="ECO:0000256" key="3">
    <source>
        <dbReference type="ARBA" id="ARBA00022448"/>
    </source>
</evidence>
<reference evidence="13" key="1">
    <citation type="submission" date="2021-04" db="EMBL/GenBank/DDBJ databases">
        <authorList>
            <consortium name="Molecular Ecology Group"/>
        </authorList>
    </citation>
    <scope>NUCLEOTIDE SEQUENCE</scope>
</reference>
<dbReference type="GO" id="GO:0012505">
    <property type="term" value="C:endomembrane system"/>
    <property type="evidence" value="ECO:0007669"/>
    <property type="project" value="UniProtKB-SubCell"/>
</dbReference>
<dbReference type="OrthoDB" id="195817at2759"/>
<feature type="transmembrane region" description="Helical" evidence="12">
    <location>
        <begin position="57"/>
        <end position="79"/>
    </location>
</feature>
<evidence type="ECO:0000256" key="9">
    <source>
        <dbReference type="ARBA" id="ARBA00023065"/>
    </source>
</evidence>
<keyword evidence="14" id="KW-1185">Reference proteome</keyword>
<dbReference type="AlphaFoldDB" id="A0A8S3ZI21"/>
<dbReference type="PANTHER" id="PTHR12454:SF11">
    <property type="entry name" value="GH25683P"/>
    <property type="match status" value="1"/>
</dbReference>
<feature type="transmembrane region" description="Helical" evidence="12">
    <location>
        <begin position="91"/>
        <end position="111"/>
    </location>
</feature>
<dbReference type="GO" id="GO:0016020">
    <property type="term" value="C:membrane"/>
    <property type="evidence" value="ECO:0007669"/>
    <property type="project" value="InterPro"/>
</dbReference>
<evidence type="ECO:0008006" key="15">
    <source>
        <dbReference type="Google" id="ProtNLM"/>
    </source>
</evidence>
<evidence type="ECO:0000256" key="2">
    <source>
        <dbReference type="ARBA" id="ARBA00005766"/>
    </source>
</evidence>
<proteinExistence type="inferred from homology"/>
<evidence type="ECO:0000256" key="12">
    <source>
        <dbReference type="SAM" id="Phobius"/>
    </source>
</evidence>
<protein>
    <recommendedName>
        <fullName evidence="15">Trimeric intracellular cation channel type B</fullName>
    </recommendedName>
</protein>
<dbReference type="Pfam" id="PF05197">
    <property type="entry name" value="TRIC"/>
    <property type="match status" value="1"/>
</dbReference>
<keyword evidence="4" id="KW-0633">Potassium transport</keyword>
<comment type="caution">
    <text evidence="13">The sequence shown here is derived from an EMBL/GenBank/DDBJ whole genome shotgun (WGS) entry which is preliminary data.</text>
</comment>
<dbReference type="PANTHER" id="PTHR12454">
    <property type="entry name" value="TRIMERIC INTRACELLULAR CATION CHANNEL"/>
    <property type="match status" value="1"/>
</dbReference>
<keyword evidence="8 12" id="KW-1133">Transmembrane helix</keyword>
<organism evidence="13 14">
    <name type="scientific">Candidula unifasciata</name>
    <dbReference type="NCBI Taxonomy" id="100452"/>
    <lineage>
        <taxon>Eukaryota</taxon>
        <taxon>Metazoa</taxon>
        <taxon>Spiralia</taxon>
        <taxon>Lophotrochozoa</taxon>
        <taxon>Mollusca</taxon>
        <taxon>Gastropoda</taxon>
        <taxon>Heterobranchia</taxon>
        <taxon>Euthyneura</taxon>
        <taxon>Panpulmonata</taxon>
        <taxon>Eupulmonata</taxon>
        <taxon>Stylommatophora</taxon>
        <taxon>Helicina</taxon>
        <taxon>Helicoidea</taxon>
        <taxon>Geomitridae</taxon>
        <taxon>Candidula</taxon>
    </lineage>
</organism>
<keyword evidence="5 12" id="KW-0812">Transmembrane</keyword>
<keyword evidence="11" id="KW-0407">Ion channel</keyword>
<evidence type="ECO:0000313" key="14">
    <source>
        <dbReference type="Proteomes" id="UP000678393"/>
    </source>
</evidence>
<feature type="transmembrane region" description="Helical" evidence="12">
    <location>
        <begin position="216"/>
        <end position="237"/>
    </location>
</feature>
<dbReference type="Proteomes" id="UP000678393">
    <property type="component" value="Unassembled WGS sequence"/>
</dbReference>
<evidence type="ECO:0000256" key="4">
    <source>
        <dbReference type="ARBA" id="ARBA00022538"/>
    </source>
</evidence>
<evidence type="ECO:0000256" key="1">
    <source>
        <dbReference type="ARBA" id="ARBA00004127"/>
    </source>
</evidence>
<keyword evidence="7" id="KW-0630">Potassium</keyword>
<evidence type="ECO:0000256" key="10">
    <source>
        <dbReference type="ARBA" id="ARBA00023136"/>
    </source>
</evidence>
<evidence type="ECO:0000256" key="5">
    <source>
        <dbReference type="ARBA" id="ARBA00022692"/>
    </source>
</evidence>
<evidence type="ECO:0000313" key="13">
    <source>
        <dbReference type="EMBL" id="CAG5128949.1"/>
    </source>
</evidence>
<gene>
    <name evidence="13" type="ORF">CUNI_LOCUS14507</name>
</gene>
<keyword evidence="3" id="KW-0813">Transport</keyword>
<accession>A0A8S3ZI21</accession>
<evidence type="ECO:0000256" key="6">
    <source>
        <dbReference type="ARBA" id="ARBA00022826"/>
    </source>
</evidence>
<evidence type="ECO:0000256" key="11">
    <source>
        <dbReference type="ARBA" id="ARBA00023303"/>
    </source>
</evidence>
<dbReference type="EMBL" id="CAJHNH020003290">
    <property type="protein sequence ID" value="CAG5128949.1"/>
    <property type="molecule type" value="Genomic_DNA"/>
</dbReference>
<feature type="transmembrane region" description="Helical" evidence="12">
    <location>
        <begin position="145"/>
        <end position="167"/>
    </location>
</feature>
<dbReference type="GO" id="GO:0005267">
    <property type="term" value="F:potassium channel activity"/>
    <property type="evidence" value="ECO:0007669"/>
    <property type="project" value="UniProtKB-KW"/>
</dbReference>
<dbReference type="InterPro" id="IPR007866">
    <property type="entry name" value="TRIC_channel"/>
</dbReference>
<evidence type="ECO:0000256" key="7">
    <source>
        <dbReference type="ARBA" id="ARBA00022958"/>
    </source>
</evidence>